<comment type="caution">
    <text evidence="3">The sequence shown here is derived from an EMBL/GenBank/DDBJ whole genome shotgun (WGS) entry which is preliminary data.</text>
</comment>
<protein>
    <recommendedName>
        <fullName evidence="2">Fibronectin type-III domain-containing protein</fullName>
    </recommendedName>
</protein>
<keyword evidence="4" id="KW-1185">Reference proteome</keyword>
<name>A0ABU5ZVG5_9FLAO</name>
<sequence>MQNIKGVVIILMVLFCSPGVMAQKPIGNEKPEVKVIGKVTKDAIMLRWGVTTPLAWKYANQYGFTIERKTIVRDGALLTTPEVKKMTTSPILPKPMMEWESFTNQDNNAAIAAQAIYGESFNVDLEQGGDDIVSIINKAEALEQRFSFALFAADQNFEVAKFSGLAFIDKDVKAGEKYLYRVYTAIPPEKIQVKFGGVYLGLDDFQPLPEPKDFVGIFNDKNVMLSWNFALLRKQYNNYIIERSDDSGKTFKALEDIPIANMGEREKNPSDRMFYVDSLPSNNKEYFYRIKGISPFGEVGPASKTISGSGTKALIYNPAITEAKLMSDNSSAMITWEFPEEGLESIAYFQLNRSNQVKNNYQVVIPNISKNTRSIQYSDLEPINYFTITAVGVNGAKRASFPQMVQPEDDIPPAVPIGLTGTIDSTGVVQLNWQMNTEADFLGYRVFRANLENEEFTQITFRTIPQSKIVDTVKIKTLNSKVYYKVQSFDKRFNPSDFSEVLVLKKPDIIPPTQPVFKSFKADKGVVALEWITSSSEDAVKTLIYRKEKGGELPWELIADVNLPENSFKDFSAKPTVKYLYTMVTMDESGLESEPVTPLTITLPDNQPKPEIDKFSALVNREEKKIDLSWRYKAEGVVEYSLYKAEEEGKPTLYKVFEVKQESFTDKNLRINSKYTYLLQAVFSSGAKSPIKKIVVEY</sequence>
<evidence type="ECO:0000256" key="1">
    <source>
        <dbReference type="SAM" id="SignalP"/>
    </source>
</evidence>
<evidence type="ECO:0000313" key="4">
    <source>
        <dbReference type="Proteomes" id="UP001327027"/>
    </source>
</evidence>
<organism evidence="3 4">
    <name type="scientific">Aquimarina gracilis</name>
    <dbReference type="NCBI Taxonomy" id="874422"/>
    <lineage>
        <taxon>Bacteria</taxon>
        <taxon>Pseudomonadati</taxon>
        <taxon>Bacteroidota</taxon>
        <taxon>Flavobacteriia</taxon>
        <taxon>Flavobacteriales</taxon>
        <taxon>Flavobacteriaceae</taxon>
        <taxon>Aquimarina</taxon>
    </lineage>
</organism>
<keyword evidence="1" id="KW-0732">Signal</keyword>
<proteinExistence type="predicted"/>
<accession>A0ABU5ZVG5</accession>
<evidence type="ECO:0000313" key="3">
    <source>
        <dbReference type="EMBL" id="MEB3345782.1"/>
    </source>
</evidence>
<dbReference type="RefSeq" id="WP_324179811.1">
    <property type="nucleotide sequence ID" value="NZ_BAABAW010000007.1"/>
</dbReference>
<dbReference type="InterPro" id="IPR013783">
    <property type="entry name" value="Ig-like_fold"/>
</dbReference>
<dbReference type="Gene3D" id="2.60.40.10">
    <property type="entry name" value="Immunoglobulins"/>
    <property type="match status" value="4"/>
</dbReference>
<dbReference type="EMBL" id="JAYKLX010000004">
    <property type="protein sequence ID" value="MEB3345782.1"/>
    <property type="molecule type" value="Genomic_DNA"/>
</dbReference>
<dbReference type="PROSITE" id="PS50853">
    <property type="entry name" value="FN3"/>
    <property type="match status" value="1"/>
</dbReference>
<feature type="domain" description="Fibronectin type-III" evidence="2">
    <location>
        <begin position="511"/>
        <end position="606"/>
    </location>
</feature>
<evidence type="ECO:0000259" key="2">
    <source>
        <dbReference type="PROSITE" id="PS50853"/>
    </source>
</evidence>
<feature type="chain" id="PRO_5046040975" description="Fibronectin type-III domain-containing protein" evidence="1">
    <location>
        <begin position="23"/>
        <end position="698"/>
    </location>
</feature>
<dbReference type="InterPro" id="IPR036116">
    <property type="entry name" value="FN3_sf"/>
</dbReference>
<dbReference type="SUPFAM" id="SSF49265">
    <property type="entry name" value="Fibronectin type III"/>
    <property type="match status" value="2"/>
</dbReference>
<reference evidence="3 4" key="1">
    <citation type="journal article" date="2013" name="Int. J. Syst. Evol. Microbiol.">
        <title>Aquimarina gracilis sp. nov., isolated from the gut microflora of a mussel, Mytilus coruscus, and emended description of Aquimarina spongiae.</title>
        <authorList>
            <person name="Park S.C."/>
            <person name="Choe H.N."/>
            <person name="Baik K.S."/>
            <person name="Seong C.N."/>
        </authorList>
    </citation>
    <scope>NUCLEOTIDE SEQUENCE [LARGE SCALE GENOMIC DNA]</scope>
    <source>
        <strain evidence="3 4">PSC32</strain>
    </source>
</reference>
<feature type="signal peptide" evidence="1">
    <location>
        <begin position="1"/>
        <end position="22"/>
    </location>
</feature>
<gene>
    <name evidence="3" type="ORF">U6A24_09935</name>
</gene>
<dbReference type="Proteomes" id="UP001327027">
    <property type="component" value="Unassembled WGS sequence"/>
</dbReference>
<dbReference type="InterPro" id="IPR003961">
    <property type="entry name" value="FN3_dom"/>
</dbReference>